<evidence type="ECO:0000313" key="3">
    <source>
        <dbReference type="Proteomes" id="UP000002774"/>
    </source>
</evidence>
<feature type="transmembrane region" description="Helical" evidence="1">
    <location>
        <begin position="158"/>
        <end position="183"/>
    </location>
</feature>
<dbReference type="eggNOG" id="ENOG5030QRM">
    <property type="taxonomic scope" value="Bacteria"/>
</dbReference>
<keyword evidence="1" id="KW-0472">Membrane</keyword>
<evidence type="ECO:0008006" key="4">
    <source>
        <dbReference type="Google" id="ProtNLM"/>
    </source>
</evidence>
<name>H1YA72_9SPHI</name>
<keyword evidence="1" id="KW-1133">Transmembrane helix</keyword>
<feature type="transmembrane region" description="Helical" evidence="1">
    <location>
        <begin position="129"/>
        <end position="146"/>
    </location>
</feature>
<feature type="transmembrane region" description="Helical" evidence="1">
    <location>
        <begin position="30"/>
        <end position="51"/>
    </location>
</feature>
<dbReference type="EMBL" id="CM001403">
    <property type="protein sequence ID" value="EHQ25953.1"/>
    <property type="molecule type" value="Genomic_DNA"/>
</dbReference>
<evidence type="ECO:0000256" key="1">
    <source>
        <dbReference type="SAM" id="Phobius"/>
    </source>
</evidence>
<organism evidence="2 3">
    <name type="scientific">Mucilaginibacter paludis DSM 18603</name>
    <dbReference type="NCBI Taxonomy" id="714943"/>
    <lineage>
        <taxon>Bacteria</taxon>
        <taxon>Pseudomonadati</taxon>
        <taxon>Bacteroidota</taxon>
        <taxon>Sphingobacteriia</taxon>
        <taxon>Sphingobacteriales</taxon>
        <taxon>Sphingobacteriaceae</taxon>
        <taxon>Mucilaginibacter</taxon>
    </lineage>
</organism>
<dbReference type="HOGENOM" id="CLU_993144_0_0_10"/>
<protein>
    <recommendedName>
        <fullName evidence="4">Transmembrane protein</fullName>
    </recommendedName>
</protein>
<dbReference type="AlphaFoldDB" id="H1YA72"/>
<dbReference type="Proteomes" id="UP000002774">
    <property type="component" value="Chromosome"/>
</dbReference>
<feature type="transmembrane region" description="Helical" evidence="1">
    <location>
        <begin position="210"/>
        <end position="230"/>
    </location>
</feature>
<feature type="transmembrane region" description="Helical" evidence="1">
    <location>
        <begin position="57"/>
        <end position="77"/>
    </location>
</feature>
<reference evidence="2" key="1">
    <citation type="submission" date="2011-09" db="EMBL/GenBank/DDBJ databases">
        <title>The permanent draft genome of Mucilaginibacter paludis DSM 18603.</title>
        <authorList>
            <consortium name="US DOE Joint Genome Institute (JGI-PGF)"/>
            <person name="Lucas S."/>
            <person name="Han J."/>
            <person name="Lapidus A."/>
            <person name="Bruce D."/>
            <person name="Goodwin L."/>
            <person name="Pitluck S."/>
            <person name="Peters L."/>
            <person name="Kyrpides N."/>
            <person name="Mavromatis K."/>
            <person name="Ivanova N."/>
            <person name="Mikhailova N."/>
            <person name="Held B."/>
            <person name="Detter J.C."/>
            <person name="Tapia R."/>
            <person name="Han C."/>
            <person name="Land M."/>
            <person name="Hauser L."/>
            <person name="Markowitz V."/>
            <person name="Cheng J.-F."/>
            <person name="Hugenholtz P."/>
            <person name="Woyke T."/>
            <person name="Wu D."/>
            <person name="Tindall B."/>
            <person name="Brambilla E."/>
            <person name="Klenk H.-P."/>
            <person name="Eisen J.A."/>
        </authorList>
    </citation>
    <scope>NUCLEOTIDE SEQUENCE [LARGE SCALE GENOMIC DNA]</scope>
    <source>
        <strain evidence="2">DSM 18603</strain>
    </source>
</reference>
<keyword evidence="1" id="KW-0812">Transmembrane</keyword>
<feature type="transmembrane region" description="Helical" evidence="1">
    <location>
        <begin position="242"/>
        <end position="260"/>
    </location>
</feature>
<gene>
    <name evidence="2" type="ORF">Mucpa_1799</name>
</gene>
<accession>H1YA72</accession>
<keyword evidence="3" id="KW-1185">Reference proteome</keyword>
<evidence type="ECO:0000313" key="2">
    <source>
        <dbReference type="EMBL" id="EHQ25953.1"/>
    </source>
</evidence>
<sequence>MGYFFEKIILNVLFSIIMPSKLFKRNLSQLYLTLVPILTIVFGLGIGYVSYKIYLPIWLVNVVLMIIAMWVLGAFVIKTNDVEKKHIAACALFFIIPTMLSSMFAGLGAPPYESPKLWVASANEQLTRYYFLLAMGLLIAFGYAILREKLKNTPGNFYALLGFIAIQIAIPIYLIDMSFWGFYLTKLYRIMAASAIEKTPEWVLPLRNQFFYINMMVAALVYIATTAFVLSLKKAGWFKPAACHIYIGISLVFFLFDVLPPTLPEPFGTLNFVVSIPAVPFMLPYFIGVNLLRKVGNGPSV</sequence>
<feature type="transmembrane region" description="Helical" evidence="1">
    <location>
        <begin position="272"/>
        <end position="292"/>
    </location>
</feature>
<feature type="transmembrane region" description="Helical" evidence="1">
    <location>
        <begin position="89"/>
        <end position="109"/>
    </location>
</feature>
<proteinExistence type="predicted"/>